<dbReference type="EMBL" id="FOQE01000005">
    <property type="protein sequence ID" value="SFH59598.1"/>
    <property type="molecule type" value="Genomic_DNA"/>
</dbReference>
<dbReference type="InterPro" id="IPR042092">
    <property type="entry name" value="PsdUridine_s_RsuA/RluB/E/F_cat"/>
</dbReference>
<sequence length="240" mass="27102">MRLDKLMSINGYGSRKQVKRLVQQKKVIIDSQVILNEGYNVEPAIQQVLIAGKELKEPAHVYYMLNKPNGAVSAVRDSTFQTVTDLIKQKDQAAGLFPVGRLDRDTEGLQLLTNNGQLAHQLLQPQKKVMKCYEAIVNEIVTEEDQKIFSEGIIFEGGFICKPAKLIIKGYQEGNSIVEVSITEGQLHQVKKMFLAVGKKVVYLKRISMGPLFLDKKLSIGEYRPLTYTELLSIKPYFNK</sequence>
<dbReference type="RefSeq" id="WP_092091393.1">
    <property type="nucleotide sequence ID" value="NZ_FOQE01000005.1"/>
</dbReference>
<dbReference type="GO" id="GO:0003723">
    <property type="term" value="F:RNA binding"/>
    <property type="evidence" value="ECO:0007669"/>
    <property type="project" value="UniProtKB-KW"/>
</dbReference>
<gene>
    <name evidence="4" type="ORF">SAMN04489868_10561</name>
</gene>
<dbReference type="GO" id="GO:0000455">
    <property type="term" value="P:enzyme-directed rRNA pseudouridine synthesis"/>
    <property type="evidence" value="ECO:0007669"/>
    <property type="project" value="UniProtKB-ARBA"/>
</dbReference>
<dbReference type="Pfam" id="PF01479">
    <property type="entry name" value="S4"/>
    <property type="match status" value="1"/>
</dbReference>
<accession>A0A1I3BBC9</accession>
<dbReference type="PROSITE" id="PS50889">
    <property type="entry name" value="S4"/>
    <property type="match status" value="1"/>
</dbReference>
<reference evidence="4 5" key="1">
    <citation type="submission" date="2016-10" db="EMBL/GenBank/DDBJ databases">
        <authorList>
            <person name="de Groot N.N."/>
        </authorList>
    </citation>
    <scope>NUCLEOTIDE SEQUENCE [LARGE SCALE GENOMIC DNA]</scope>
    <source>
        <strain evidence="4 5">DSM 27630</strain>
    </source>
</reference>
<dbReference type="InterPro" id="IPR050343">
    <property type="entry name" value="RsuA_PseudoU_synthase"/>
</dbReference>
<name>A0A1I3BBC9_9LACT</name>
<dbReference type="SUPFAM" id="SSF55174">
    <property type="entry name" value="Alpha-L RNA-binding motif"/>
    <property type="match status" value="1"/>
</dbReference>
<keyword evidence="2" id="KW-0694">RNA-binding</keyword>
<dbReference type="Pfam" id="PF00849">
    <property type="entry name" value="PseudoU_synth_2"/>
    <property type="match status" value="1"/>
</dbReference>
<dbReference type="PANTHER" id="PTHR47683:SF4">
    <property type="entry name" value="PSEUDOURIDINE SYNTHASE"/>
    <property type="match status" value="1"/>
</dbReference>
<dbReference type="InterPro" id="IPR020094">
    <property type="entry name" value="TruA/RsuA/RluB/E/F_N"/>
</dbReference>
<organism evidence="4 5">
    <name type="scientific">Pisciglobus halotolerans</name>
    <dbReference type="NCBI Taxonomy" id="745365"/>
    <lineage>
        <taxon>Bacteria</taxon>
        <taxon>Bacillati</taxon>
        <taxon>Bacillota</taxon>
        <taxon>Bacilli</taxon>
        <taxon>Lactobacillales</taxon>
        <taxon>Carnobacteriaceae</taxon>
    </lineage>
</organism>
<dbReference type="SUPFAM" id="SSF55120">
    <property type="entry name" value="Pseudouridine synthase"/>
    <property type="match status" value="1"/>
</dbReference>
<dbReference type="AlphaFoldDB" id="A0A1I3BBC9"/>
<dbReference type="InterPro" id="IPR000748">
    <property type="entry name" value="PsdUridine_synth_RsuA/RluB/E/F"/>
</dbReference>
<evidence type="ECO:0000256" key="2">
    <source>
        <dbReference type="PROSITE-ProRule" id="PRU00182"/>
    </source>
</evidence>
<dbReference type="CDD" id="cd02553">
    <property type="entry name" value="PseudoU_synth_RsuA"/>
    <property type="match status" value="1"/>
</dbReference>
<dbReference type="NCBIfam" id="TIGR00093">
    <property type="entry name" value="pseudouridine synthase"/>
    <property type="match status" value="1"/>
</dbReference>
<dbReference type="Gene3D" id="3.30.70.1560">
    <property type="entry name" value="Alpha-L RNA-binding motif"/>
    <property type="match status" value="1"/>
</dbReference>
<dbReference type="InterPro" id="IPR020103">
    <property type="entry name" value="PsdUridine_synth_cat_dom_sf"/>
</dbReference>
<evidence type="ECO:0000313" key="5">
    <source>
        <dbReference type="Proteomes" id="UP000198668"/>
    </source>
</evidence>
<dbReference type="SMART" id="SM00363">
    <property type="entry name" value="S4"/>
    <property type="match status" value="1"/>
</dbReference>
<protein>
    <submittedName>
        <fullName evidence="4">16S rRNA pseudouridine516 synthase</fullName>
    </submittedName>
</protein>
<evidence type="ECO:0000256" key="1">
    <source>
        <dbReference type="ARBA" id="ARBA00023235"/>
    </source>
</evidence>
<dbReference type="InterPro" id="IPR002942">
    <property type="entry name" value="S4_RNA-bd"/>
</dbReference>
<dbReference type="PANTHER" id="PTHR47683">
    <property type="entry name" value="PSEUDOURIDINE SYNTHASE FAMILY PROTEIN-RELATED"/>
    <property type="match status" value="1"/>
</dbReference>
<dbReference type="InterPro" id="IPR036986">
    <property type="entry name" value="S4_RNA-bd_sf"/>
</dbReference>
<dbReference type="GO" id="GO:0120159">
    <property type="term" value="F:rRNA pseudouridine synthase activity"/>
    <property type="evidence" value="ECO:0007669"/>
    <property type="project" value="UniProtKB-ARBA"/>
</dbReference>
<feature type="domain" description="RNA-binding S4" evidence="3">
    <location>
        <begin position="1"/>
        <end position="60"/>
    </location>
</feature>
<dbReference type="Gene3D" id="3.10.290.10">
    <property type="entry name" value="RNA-binding S4 domain"/>
    <property type="match status" value="1"/>
</dbReference>
<proteinExistence type="predicted"/>
<dbReference type="OrthoDB" id="9807213at2"/>
<evidence type="ECO:0000313" key="4">
    <source>
        <dbReference type="EMBL" id="SFH59598.1"/>
    </source>
</evidence>
<dbReference type="InterPro" id="IPR006145">
    <property type="entry name" value="PsdUridine_synth_RsuA/RluA"/>
</dbReference>
<evidence type="ECO:0000259" key="3">
    <source>
        <dbReference type="SMART" id="SM00363"/>
    </source>
</evidence>
<dbReference type="Gene3D" id="3.30.70.580">
    <property type="entry name" value="Pseudouridine synthase I, catalytic domain, N-terminal subdomain"/>
    <property type="match status" value="1"/>
</dbReference>
<dbReference type="Proteomes" id="UP000198668">
    <property type="component" value="Unassembled WGS sequence"/>
</dbReference>
<keyword evidence="5" id="KW-1185">Reference proteome</keyword>
<keyword evidence="1" id="KW-0413">Isomerase</keyword>